<evidence type="ECO:0000313" key="2">
    <source>
        <dbReference type="Proteomes" id="UP001230504"/>
    </source>
</evidence>
<dbReference type="GeneID" id="85436746"/>
<protein>
    <submittedName>
        <fullName evidence="1">Uncharacterized protein</fullName>
    </submittedName>
</protein>
<dbReference type="RefSeq" id="XP_060410971.1">
    <property type="nucleotide sequence ID" value="XM_060552506.1"/>
</dbReference>
<proteinExistence type="predicted"/>
<name>A0AAD8PTS1_9PEZI</name>
<accession>A0AAD8PTS1</accession>
<gene>
    <name evidence="1" type="ORF">LY79DRAFT_332465</name>
</gene>
<reference evidence="1" key="1">
    <citation type="submission" date="2021-06" db="EMBL/GenBank/DDBJ databases">
        <title>Comparative genomics, transcriptomics and evolutionary studies reveal genomic signatures of adaptation to plant cell wall in hemibiotrophic fungi.</title>
        <authorList>
            <consortium name="DOE Joint Genome Institute"/>
            <person name="Baroncelli R."/>
            <person name="Diaz J.F."/>
            <person name="Benocci T."/>
            <person name="Peng M."/>
            <person name="Battaglia E."/>
            <person name="Haridas S."/>
            <person name="Andreopoulos W."/>
            <person name="Labutti K."/>
            <person name="Pangilinan J."/>
            <person name="Floch G.L."/>
            <person name="Makela M.R."/>
            <person name="Henrissat B."/>
            <person name="Grigoriev I.V."/>
            <person name="Crouch J.A."/>
            <person name="De Vries R.P."/>
            <person name="Sukno S.A."/>
            <person name="Thon M.R."/>
        </authorList>
    </citation>
    <scope>NUCLEOTIDE SEQUENCE</scope>
    <source>
        <strain evidence="1">CBS 125086</strain>
    </source>
</reference>
<dbReference type="EMBL" id="JAHLJV010000061">
    <property type="protein sequence ID" value="KAK1579883.1"/>
    <property type="molecule type" value="Genomic_DNA"/>
</dbReference>
<keyword evidence="2" id="KW-1185">Reference proteome</keyword>
<dbReference type="Proteomes" id="UP001230504">
    <property type="component" value="Unassembled WGS sequence"/>
</dbReference>
<sequence length="178" mass="19686">MVGACSTNRSLQRLPRSFAFLLAFRPTPKGSFIHHTCFSVCCHSRHTSTTLRYTTPHHTTLRLVAWAASLRFALPEIRLPIRGVVTGNIRCLRRLFLAHFGIFNSWGSFAAEVPDCNSTSPCRFAIEAGVAPSWTSLPSFFLDADCRHLECTGRIRGTGSDLTCILSVTVRSNTSSPQ</sequence>
<comment type="caution">
    <text evidence="1">The sequence shown here is derived from an EMBL/GenBank/DDBJ whole genome shotgun (WGS) entry which is preliminary data.</text>
</comment>
<organism evidence="1 2">
    <name type="scientific">Colletotrichum navitas</name>
    <dbReference type="NCBI Taxonomy" id="681940"/>
    <lineage>
        <taxon>Eukaryota</taxon>
        <taxon>Fungi</taxon>
        <taxon>Dikarya</taxon>
        <taxon>Ascomycota</taxon>
        <taxon>Pezizomycotina</taxon>
        <taxon>Sordariomycetes</taxon>
        <taxon>Hypocreomycetidae</taxon>
        <taxon>Glomerellales</taxon>
        <taxon>Glomerellaceae</taxon>
        <taxon>Colletotrichum</taxon>
        <taxon>Colletotrichum graminicola species complex</taxon>
    </lineage>
</organism>
<evidence type="ECO:0000313" key="1">
    <source>
        <dbReference type="EMBL" id="KAK1579883.1"/>
    </source>
</evidence>
<dbReference type="AlphaFoldDB" id="A0AAD8PTS1"/>